<keyword evidence="2" id="KW-1185">Reference proteome</keyword>
<reference evidence="1" key="1">
    <citation type="submission" date="2022-07" db="EMBL/GenBank/DDBJ databases">
        <title>Genome Sequence of Lecanicillium saksenae.</title>
        <authorList>
            <person name="Buettner E."/>
        </authorList>
    </citation>
    <scope>NUCLEOTIDE SEQUENCE</scope>
    <source>
        <strain evidence="1">VT-O1</strain>
    </source>
</reference>
<dbReference type="Proteomes" id="UP001148737">
    <property type="component" value="Unassembled WGS sequence"/>
</dbReference>
<accession>A0ACC1R7L6</accession>
<name>A0ACC1R7L6_9HYPO</name>
<proteinExistence type="predicted"/>
<evidence type="ECO:0000313" key="1">
    <source>
        <dbReference type="EMBL" id="KAJ3498587.1"/>
    </source>
</evidence>
<evidence type="ECO:0000313" key="2">
    <source>
        <dbReference type="Proteomes" id="UP001148737"/>
    </source>
</evidence>
<gene>
    <name evidence="1" type="ORF">NLG97_g996</name>
</gene>
<comment type="caution">
    <text evidence="1">The sequence shown here is derived from an EMBL/GenBank/DDBJ whole genome shotgun (WGS) entry which is preliminary data.</text>
</comment>
<protein>
    <submittedName>
        <fullName evidence="1">Uncharacterized protein</fullName>
    </submittedName>
</protein>
<dbReference type="EMBL" id="JANAKD010000043">
    <property type="protein sequence ID" value="KAJ3498587.1"/>
    <property type="molecule type" value="Genomic_DNA"/>
</dbReference>
<organism evidence="1 2">
    <name type="scientific">Lecanicillium saksenae</name>
    <dbReference type="NCBI Taxonomy" id="468837"/>
    <lineage>
        <taxon>Eukaryota</taxon>
        <taxon>Fungi</taxon>
        <taxon>Dikarya</taxon>
        <taxon>Ascomycota</taxon>
        <taxon>Pezizomycotina</taxon>
        <taxon>Sordariomycetes</taxon>
        <taxon>Hypocreomycetidae</taxon>
        <taxon>Hypocreales</taxon>
        <taxon>Cordycipitaceae</taxon>
        <taxon>Lecanicillium</taxon>
    </lineage>
</organism>
<sequence length="522" mass="57683">MADNIDNNTGGRSRPKRQAKEAAKVQVDKTARHPRKRPRASRKPSSQTNLQADVLVEADAGALAGAPAGTPAGAPTGARADAADAPPLLQLDLGIQKSCGRWYRKIEESYEKCYQNVALPAREMQKNGVANSPEYVLPVATFGPAWSLEDEEKLRAFWSRFSVALQYVAILRTGDRRPWDPTIGDQDAFRFIMKHISAHPRGRKCIREVHREAREVMISKRIILPNFSLSHLFLELEKLIKTPEVAMEPKVDYRIRTIDLKTLTEALDNMTTPTGLRLAPAAVQYEQVMACRPRDLPLPPTAAQLPEFHKATMLEELRRRIQRRRTQREQENQVEQGCLSPGSIASGFSSFEVRVPSPTPSPSFDEEMEEASLELGIFNDIMDMQLMSSTEDFVQSPAGTEAPAALEEVEAFEGPADTEEPASLASCVPQGPPTFELSQFSDLTDPSSVRRAWTVIEKSFQGRTGTAGQAALEEEETVRSPGGMGEPAAMVDQGQVKTEKPDASAAQHRPDKECRAKQETAQ</sequence>